<sequence>MSSAFLHPLVKDPYRAIHQQQRQNDIQLPAVTAKNALKKMARQRPAGICEGADQRQQNTHSNQPVCVLSVR</sequence>
<protein>
    <submittedName>
        <fullName evidence="2">Uncharacterized protein</fullName>
    </submittedName>
</protein>
<proteinExistence type="predicted"/>
<dbReference type="EMBL" id="FLUB01000013">
    <property type="protein sequence ID" value="SBV62591.1"/>
    <property type="molecule type" value="Genomic_DNA"/>
</dbReference>
<evidence type="ECO:0000313" key="2">
    <source>
        <dbReference type="EMBL" id="SBV62591.1"/>
    </source>
</evidence>
<feature type="compositionally biased region" description="Polar residues" evidence="1">
    <location>
        <begin position="54"/>
        <end position="64"/>
    </location>
</feature>
<evidence type="ECO:0000256" key="1">
    <source>
        <dbReference type="SAM" id="MobiDB-lite"/>
    </source>
</evidence>
<name>A0A212I723_9ENTR</name>
<accession>A0A212I723</accession>
<reference evidence="2" key="1">
    <citation type="submission" date="2016-04" db="EMBL/GenBank/DDBJ databases">
        <authorList>
            <person name="Evans L.H."/>
            <person name="Alamgir A."/>
            <person name="Owens N."/>
            <person name="Weber N.D."/>
            <person name="Virtaneva K."/>
            <person name="Barbian K."/>
            <person name="Babar A."/>
            <person name="Rosenke K."/>
        </authorList>
    </citation>
    <scope>NUCLEOTIDE SEQUENCE</scope>
    <source>
        <strain evidence="2">92-3</strain>
    </source>
</reference>
<organism evidence="2">
    <name type="scientific">uncultured Citrobacter sp</name>
    <dbReference type="NCBI Taxonomy" id="200446"/>
    <lineage>
        <taxon>Bacteria</taxon>
        <taxon>Pseudomonadati</taxon>
        <taxon>Pseudomonadota</taxon>
        <taxon>Gammaproteobacteria</taxon>
        <taxon>Enterobacterales</taxon>
        <taxon>Enterobacteriaceae</taxon>
        <taxon>Citrobacter</taxon>
        <taxon>environmental samples</taxon>
    </lineage>
</organism>
<dbReference type="AlphaFoldDB" id="A0A212I723"/>
<feature type="region of interest" description="Disordered" evidence="1">
    <location>
        <begin position="44"/>
        <end position="71"/>
    </location>
</feature>
<gene>
    <name evidence="2" type="ORF">KM92CIT3_200217</name>
</gene>